<dbReference type="NCBIfam" id="NF037976">
    <property type="entry name" value="gtrA_1"/>
    <property type="match status" value="1"/>
</dbReference>
<dbReference type="Pfam" id="PF04138">
    <property type="entry name" value="GtrA_DPMS_TM"/>
    <property type="match status" value="1"/>
</dbReference>
<organism evidence="7 8">
    <name type="scientific">Acidimangrovimonas pyrenivorans</name>
    <dbReference type="NCBI Taxonomy" id="2030798"/>
    <lineage>
        <taxon>Bacteria</taxon>
        <taxon>Pseudomonadati</taxon>
        <taxon>Pseudomonadota</taxon>
        <taxon>Alphaproteobacteria</taxon>
        <taxon>Rhodobacterales</taxon>
        <taxon>Paracoccaceae</taxon>
        <taxon>Acidimangrovimonas</taxon>
    </lineage>
</organism>
<feature type="transmembrane region" description="Helical" evidence="5">
    <location>
        <begin position="105"/>
        <end position="125"/>
    </location>
</feature>
<evidence type="ECO:0000259" key="6">
    <source>
        <dbReference type="Pfam" id="PF04138"/>
    </source>
</evidence>
<accession>A0ABV7AD97</accession>
<keyword evidence="8" id="KW-1185">Reference proteome</keyword>
<protein>
    <submittedName>
        <fullName evidence="7">GtrA family protein</fullName>
    </submittedName>
</protein>
<name>A0ABV7AD97_9RHOB</name>
<proteinExistence type="predicted"/>
<evidence type="ECO:0000256" key="4">
    <source>
        <dbReference type="ARBA" id="ARBA00023136"/>
    </source>
</evidence>
<evidence type="ECO:0000313" key="7">
    <source>
        <dbReference type="EMBL" id="MFC2967108.1"/>
    </source>
</evidence>
<evidence type="ECO:0000256" key="3">
    <source>
        <dbReference type="ARBA" id="ARBA00022989"/>
    </source>
</evidence>
<evidence type="ECO:0000256" key="1">
    <source>
        <dbReference type="ARBA" id="ARBA00004141"/>
    </source>
</evidence>
<comment type="caution">
    <text evidence="7">The sequence shown here is derived from an EMBL/GenBank/DDBJ whole genome shotgun (WGS) entry which is preliminary data.</text>
</comment>
<evidence type="ECO:0000256" key="2">
    <source>
        <dbReference type="ARBA" id="ARBA00022692"/>
    </source>
</evidence>
<feature type="transmembrane region" description="Helical" evidence="5">
    <location>
        <begin position="38"/>
        <end position="56"/>
    </location>
</feature>
<dbReference type="InterPro" id="IPR007267">
    <property type="entry name" value="GtrA_DPMS_TM"/>
</dbReference>
<comment type="subcellular location">
    <subcellularLocation>
        <location evidence="1">Membrane</location>
        <topology evidence="1">Multi-pass membrane protein</topology>
    </subcellularLocation>
</comment>
<reference evidence="8" key="1">
    <citation type="journal article" date="2019" name="Int. J. Syst. Evol. Microbiol.">
        <title>The Global Catalogue of Microorganisms (GCM) 10K type strain sequencing project: providing services to taxonomists for standard genome sequencing and annotation.</title>
        <authorList>
            <consortium name="The Broad Institute Genomics Platform"/>
            <consortium name="The Broad Institute Genome Sequencing Center for Infectious Disease"/>
            <person name="Wu L."/>
            <person name="Ma J."/>
        </authorList>
    </citation>
    <scope>NUCLEOTIDE SEQUENCE [LARGE SCALE GENOMIC DNA]</scope>
    <source>
        <strain evidence="8">KCTC 62192</strain>
    </source>
</reference>
<evidence type="ECO:0000313" key="8">
    <source>
        <dbReference type="Proteomes" id="UP001595443"/>
    </source>
</evidence>
<dbReference type="RefSeq" id="WP_377831749.1">
    <property type="nucleotide sequence ID" value="NZ_JBHRSK010000004.1"/>
</dbReference>
<feature type="domain" description="GtrA/DPMS transmembrane" evidence="6">
    <location>
        <begin position="9"/>
        <end position="131"/>
    </location>
</feature>
<dbReference type="Proteomes" id="UP001595443">
    <property type="component" value="Unassembled WGS sequence"/>
</dbReference>
<evidence type="ECO:0000256" key="5">
    <source>
        <dbReference type="SAM" id="Phobius"/>
    </source>
</evidence>
<feature type="transmembrane region" description="Helical" evidence="5">
    <location>
        <begin position="76"/>
        <end position="93"/>
    </location>
</feature>
<keyword evidence="2 5" id="KW-0812">Transmembrane</keyword>
<keyword evidence="4 5" id="KW-0472">Membrane</keyword>
<gene>
    <name evidence="7" type="ORF">ACFOES_03305</name>
</gene>
<dbReference type="EMBL" id="JBHRSK010000004">
    <property type="protein sequence ID" value="MFC2967108.1"/>
    <property type="molecule type" value="Genomic_DNA"/>
</dbReference>
<sequence>MSLRGLVLRYAFFAALATLANLATQRLVLMAGETGTLYALAVAAGTGVGLLLKYALDKRWIFYDSATGLKAHGRKFTLYTVMGVVTTAIFWGSETAFWLTWGTDQARELGAVLGLTVGYVVKYNLDRRFVFTDARLDGRAAP</sequence>
<keyword evidence="3 5" id="KW-1133">Transmembrane helix</keyword>